<dbReference type="EMBL" id="JABSTV010001254">
    <property type="protein sequence ID" value="KAH7940270.1"/>
    <property type="molecule type" value="Genomic_DNA"/>
</dbReference>
<feature type="compositionally biased region" description="Polar residues" evidence="5">
    <location>
        <begin position="292"/>
        <end position="301"/>
    </location>
</feature>
<protein>
    <recommendedName>
        <fullName evidence="6">G-protein coupled receptors family 2 profile 2 domain-containing protein</fullName>
    </recommendedName>
</protein>
<evidence type="ECO:0000259" key="6">
    <source>
        <dbReference type="PROSITE" id="PS50261"/>
    </source>
</evidence>
<comment type="caution">
    <text evidence="7">The sequence shown here is derived from an EMBL/GenBank/DDBJ whole genome shotgun (WGS) entry which is preliminary data.</text>
</comment>
<evidence type="ECO:0000256" key="3">
    <source>
        <dbReference type="ARBA" id="ARBA00022989"/>
    </source>
</evidence>
<feature type="region of interest" description="Disordered" evidence="5">
    <location>
        <begin position="1"/>
        <end position="45"/>
    </location>
</feature>
<dbReference type="PANTHER" id="PTHR45620">
    <property type="entry name" value="PDF RECEPTOR-LIKE PROTEIN-RELATED"/>
    <property type="match status" value="1"/>
</dbReference>
<dbReference type="InterPro" id="IPR000832">
    <property type="entry name" value="GPCR_2_secretin-like"/>
</dbReference>
<dbReference type="GO" id="GO:0007188">
    <property type="term" value="P:adenylate cyclase-modulating G protein-coupled receptor signaling pathway"/>
    <property type="evidence" value="ECO:0007669"/>
    <property type="project" value="TreeGrafter"/>
</dbReference>
<keyword evidence="3" id="KW-1133">Transmembrane helix</keyword>
<dbReference type="Proteomes" id="UP000821837">
    <property type="component" value="Chromosome 8"/>
</dbReference>
<feature type="region of interest" description="Disordered" evidence="5">
    <location>
        <begin position="250"/>
        <end position="382"/>
    </location>
</feature>
<evidence type="ECO:0000256" key="5">
    <source>
        <dbReference type="SAM" id="MobiDB-lite"/>
    </source>
</evidence>
<comment type="subcellular location">
    <subcellularLocation>
        <location evidence="1">Membrane</location>
        <topology evidence="1">Multi-pass membrane protein</topology>
    </subcellularLocation>
</comment>
<dbReference type="PRINTS" id="PR00249">
    <property type="entry name" value="GPCRSECRETIN"/>
</dbReference>
<dbReference type="GO" id="GO:0007166">
    <property type="term" value="P:cell surface receptor signaling pathway"/>
    <property type="evidence" value="ECO:0007669"/>
    <property type="project" value="InterPro"/>
</dbReference>
<gene>
    <name evidence="7" type="ORF">HPB52_022590</name>
</gene>
<keyword evidence="4" id="KW-0472">Membrane</keyword>
<reference evidence="7" key="2">
    <citation type="submission" date="2021-09" db="EMBL/GenBank/DDBJ databases">
        <authorList>
            <person name="Jia N."/>
            <person name="Wang J."/>
            <person name="Shi W."/>
            <person name="Du L."/>
            <person name="Sun Y."/>
            <person name="Zhan W."/>
            <person name="Jiang J."/>
            <person name="Wang Q."/>
            <person name="Zhang B."/>
            <person name="Ji P."/>
            <person name="Sakyi L.B."/>
            <person name="Cui X."/>
            <person name="Yuan T."/>
            <person name="Jiang B."/>
            <person name="Yang W."/>
            <person name="Lam T.T.-Y."/>
            <person name="Chang Q."/>
            <person name="Ding S."/>
            <person name="Wang X."/>
            <person name="Zhu J."/>
            <person name="Ruan X."/>
            <person name="Zhao L."/>
            <person name="Wei J."/>
            <person name="Que T."/>
            <person name="Du C."/>
            <person name="Cheng J."/>
            <person name="Dai P."/>
            <person name="Han X."/>
            <person name="Huang E."/>
            <person name="Gao Y."/>
            <person name="Liu J."/>
            <person name="Shao H."/>
            <person name="Ye R."/>
            <person name="Li L."/>
            <person name="Wei W."/>
            <person name="Wang X."/>
            <person name="Wang C."/>
            <person name="Huo Q."/>
            <person name="Li W."/>
            <person name="Guo W."/>
            <person name="Chen H."/>
            <person name="Chen S."/>
            <person name="Zhou L."/>
            <person name="Zhou L."/>
            <person name="Ni X."/>
            <person name="Tian J."/>
            <person name="Zhou Y."/>
            <person name="Sheng Y."/>
            <person name="Liu T."/>
            <person name="Pan Y."/>
            <person name="Xia L."/>
            <person name="Li J."/>
            <person name="Zhao F."/>
            <person name="Cao W."/>
        </authorList>
    </citation>
    <scope>NUCLEOTIDE SEQUENCE</scope>
    <source>
        <strain evidence="7">Rsan-2018</strain>
        <tissue evidence="7">Larvae</tissue>
    </source>
</reference>
<proteinExistence type="predicted"/>
<accession>A0A9D4SR62</accession>
<keyword evidence="2" id="KW-0812">Transmembrane</keyword>
<evidence type="ECO:0000256" key="1">
    <source>
        <dbReference type="ARBA" id="ARBA00004141"/>
    </source>
</evidence>
<sequence>MENATDPPEKVTEDAINMAAAAAMDTTPPAPTNDDETSSSNEDGSAWVLLQKKRRTQADLLEGTKTSELQGKTTHLAASLPPAEVDRLVFRLRPEQNIAVVSTPHEHIALNLYSVQHLRLGERTYPVSIYIAAPDNSCKCIIYGVDPGTSPSEPMDHLITPGHAILQARMMGKTSTALITFEGLQVPHYIRHYSAEYRCYVHRPRKQVCTVCLRFGHRSDNCPTPNCVTCKTCGVDNPTPGHSCTPKCRSCGDDQPTTDTGCPARVRPPLNKERVRKALQQGQTQRDVEYHSTPSSSTQGELQAVGPNPGRTSRYYSRSRRRSRSKARSRTHSRTGSQTPPVKRTTTSEATGPLVTNQPSLPLKDSNQPDKNQAAEQRPAEPRENVVCKVFTSFWHYVLMANYCWILMEGLYLHSLVFLAFFTDSSSILRYIALGWGE</sequence>
<dbReference type="GO" id="GO:0017046">
    <property type="term" value="F:peptide hormone binding"/>
    <property type="evidence" value="ECO:0007669"/>
    <property type="project" value="TreeGrafter"/>
</dbReference>
<dbReference type="GO" id="GO:0005886">
    <property type="term" value="C:plasma membrane"/>
    <property type="evidence" value="ECO:0007669"/>
    <property type="project" value="TreeGrafter"/>
</dbReference>
<feature type="compositionally biased region" description="Basic residues" evidence="5">
    <location>
        <begin position="317"/>
        <end position="333"/>
    </location>
</feature>
<keyword evidence="8" id="KW-1185">Reference proteome</keyword>
<reference evidence="7" key="1">
    <citation type="journal article" date="2020" name="Cell">
        <title>Large-Scale Comparative Analyses of Tick Genomes Elucidate Their Genetic Diversity and Vector Capacities.</title>
        <authorList>
            <consortium name="Tick Genome and Microbiome Consortium (TIGMIC)"/>
            <person name="Jia N."/>
            <person name="Wang J."/>
            <person name="Shi W."/>
            <person name="Du L."/>
            <person name="Sun Y."/>
            <person name="Zhan W."/>
            <person name="Jiang J.F."/>
            <person name="Wang Q."/>
            <person name="Zhang B."/>
            <person name="Ji P."/>
            <person name="Bell-Sakyi L."/>
            <person name="Cui X.M."/>
            <person name="Yuan T.T."/>
            <person name="Jiang B.G."/>
            <person name="Yang W.F."/>
            <person name="Lam T.T."/>
            <person name="Chang Q.C."/>
            <person name="Ding S.J."/>
            <person name="Wang X.J."/>
            <person name="Zhu J.G."/>
            <person name="Ruan X.D."/>
            <person name="Zhao L."/>
            <person name="Wei J.T."/>
            <person name="Ye R.Z."/>
            <person name="Que T.C."/>
            <person name="Du C.H."/>
            <person name="Zhou Y.H."/>
            <person name="Cheng J.X."/>
            <person name="Dai P.F."/>
            <person name="Guo W.B."/>
            <person name="Han X.H."/>
            <person name="Huang E.J."/>
            <person name="Li L.F."/>
            <person name="Wei W."/>
            <person name="Gao Y.C."/>
            <person name="Liu J.Z."/>
            <person name="Shao H.Z."/>
            <person name="Wang X."/>
            <person name="Wang C.C."/>
            <person name="Yang T.C."/>
            <person name="Huo Q.B."/>
            <person name="Li W."/>
            <person name="Chen H.Y."/>
            <person name="Chen S.E."/>
            <person name="Zhou L.G."/>
            <person name="Ni X.B."/>
            <person name="Tian J.H."/>
            <person name="Sheng Y."/>
            <person name="Liu T."/>
            <person name="Pan Y.S."/>
            <person name="Xia L.Y."/>
            <person name="Li J."/>
            <person name="Zhao F."/>
            <person name="Cao W.C."/>
        </authorList>
    </citation>
    <scope>NUCLEOTIDE SEQUENCE</scope>
    <source>
        <strain evidence="7">Rsan-2018</strain>
    </source>
</reference>
<dbReference type="AlphaFoldDB" id="A0A9D4SR62"/>
<name>A0A9D4SR62_RHISA</name>
<feature type="domain" description="G-protein coupled receptors family 2 profile 2" evidence="6">
    <location>
        <begin position="384"/>
        <end position="438"/>
    </location>
</feature>
<dbReference type="Gene3D" id="1.20.1070.10">
    <property type="entry name" value="Rhodopsin 7-helix transmembrane proteins"/>
    <property type="match status" value="1"/>
</dbReference>
<evidence type="ECO:0000256" key="4">
    <source>
        <dbReference type="ARBA" id="ARBA00023136"/>
    </source>
</evidence>
<dbReference type="InterPro" id="IPR017981">
    <property type="entry name" value="GPCR_2-like_7TM"/>
</dbReference>
<dbReference type="VEuPathDB" id="VectorBase:RSAN_028952"/>
<dbReference type="GO" id="GO:0008528">
    <property type="term" value="F:G protein-coupled peptide receptor activity"/>
    <property type="evidence" value="ECO:0007669"/>
    <property type="project" value="TreeGrafter"/>
</dbReference>
<feature type="compositionally biased region" description="Polar residues" evidence="5">
    <location>
        <begin position="336"/>
        <end position="375"/>
    </location>
</feature>
<dbReference type="PROSITE" id="PS50261">
    <property type="entry name" value="G_PROTEIN_RECEP_F2_4"/>
    <property type="match status" value="1"/>
</dbReference>
<evidence type="ECO:0000313" key="8">
    <source>
        <dbReference type="Proteomes" id="UP000821837"/>
    </source>
</evidence>
<evidence type="ECO:0000256" key="2">
    <source>
        <dbReference type="ARBA" id="ARBA00022692"/>
    </source>
</evidence>
<evidence type="ECO:0000313" key="7">
    <source>
        <dbReference type="EMBL" id="KAH7940270.1"/>
    </source>
</evidence>
<organism evidence="7 8">
    <name type="scientific">Rhipicephalus sanguineus</name>
    <name type="common">Brown dog tick</name>
    <name type="synonym">Ixodes sanguineus</name>
    <dbReference type="NCBI Taxonomy" id="34632"/>
    <lineage>
        <taxon>Eukaryota</taxon>
        <taxon>Metazoa</taxon>
        <taxon>Ecdysozoa</taxon>
        <taxon>Arthropoda</taxon>
        <taxon>Chelicerata</taxon>
        <taxon>Arachnida</taxon>
        <taxon>Acari</taxon>
        <taxon>Parasitiformes</taxon>
        <taxon>Ixodida</taxon>
        <taxon>Ixodoidea</taxon>
        <taxon>Ixodidae</taxon>
        <taxon>Rhipicephalinae</taxon>
        <taxon>Rhipicephalus</taxon>
        <taxon>Rhipicephalus</taxon>
    </lineage>
</organism>
<feature type="compositionally biased region" description="Low complexity" evidence="5">
    <location>
        <begin position="14"/>
        <end position="27"/>
    </location>
</feature>
<dbReference type="Pfam" id="PF00002">
    <property type="entry name" value="7tm_2"/>
    <property type="match status" value="1"/>
</dbReference>
<dbReference type="InterPro" id="IPR050332">
    <property type="entry name" value="GPCR_2"/>
</dbReference>
<dbReference type="PANTHER" id="PTHR45620:SF1">
    <property type="entry name" value="G-PROTEIN COUPLED RECEPTORS FAMILY 2 PROFILE 2 DOMAIN-CONTAINING PROTEIN"/>
    <property type="match status" value="1"/>
</dbReference>